<sequence>MQDAIEFATELMDQKIRTFAEKQAEKKRNLDNDNQVQQQPPKKQNVARGYSDGSSEKKEYDGTLPLCNKCKLYHNGPCTV</sequence>
<feature type="compositionally biased region" description="Low complexity" evidence="1">
    <location>
        <begin position="34"/>
        <end position="46"/>
    </location>
</feature>
<feature type="region of interest" description="Disordered" evidence="1">
    <location>
        <begin position="24"/>
        <end position="62"/>
    </location>
</feature>
<dbReference type="EMBL" id="BKCJ011763102">
    <property type="protein sequence ID" value="GFD50903.1"/>
    <property type="molecule type" value="Genomic_DNA"/>
</dbReference>
<gene>
    <name evidence="2" type="ORF">Tci_922872</name>
</gene>
<feature type="non-terminal residue" evidence="2">
    <location>
        <position position="80"/>
    </location>
</feature>
<name>A0A699WUP4_TANCI</name>
<proteinExistence type="predicted"/>
<evidence type="ECO:0000256" key="1">
    <source>
        <dbReference type="SAM" id="MobiDB-lite"/>
    </source>
</evidence>
<keyword evidence="2" id="KW-0548">Nucleotidyltransferase</keyword>
<keyword evidence="2" id="KW-0695">RNA-directed DNA polymerase</keyword>
<reference evidence="2" key="1">
    <citation type="journal article" date="2019" name="Sci. Rep.">
        <title>Draft genome of Tanacetum cinerariifolium, the natural source of mosquito coil.</title>
        <authorList>
            <person name="Yamashiro T."/>
            <person name="Shiraishi A."/>
            <person name="Satake H."/>
            <person name="Nakayama K."/>
        </authorList>
    </citation>
    <scope>NUCLEOTIDE SEQUENCE</scope>
</reference>
<accession>A0A699WUP4</accession>
<comment type="caution">
    <text evidence="2">The sequence shown here is derived from an EMBL/GenBank/DDBJ whole genome shotgun (WGS) entry which is preliminary data.</text>
</comment>
<evidence type="ECO:0000313" key="2">
    <source>
        <dbReference type="EMBL" id="GFD50903.1"/>
    </source>
</evidence>
<keyword evidence="2" id="KW-0808">Transferase</keyword>
<organism evidence="2">
    <name type="scientific">Tanacetum cinerariifolium</name>
    <name type="common">Dalmatian daisy</name>
    <name type="synonym">Chrysanthemum cinerariifolium</name>
    <dbReference type="NCBI Taxonomy" id="118510"/>
    <lineage>
        <taxon>Eukaryota</taxon>
        <taxon>Viridiplantae</taxon>
        <taxon>Streptophyta</taxon>
        <taxon>Embryophyta</taxon>
        <taxon>Tracheophyta</taxon>
        <taxon>Spermatophyta</taxon>
        <taxon>Magnoliopsida</taxon>
        <taxon>eudicotyledons</taxon>
        <taxon>Gunneridae</taxon>
        <taxon>Pentapetalae</taxon>
        <taxon>asterids</taxon>
        <taxon>campanulids</taxon>
        <taxon>Asterales</taxon>
        <taxon>Asteraceae</taxon>
        <taxon>Asteroideae</taxon>
        <taxon>Anthemideae</taxon>
        <taxon>Anthemidinae</taxon>
        <taxon>Tanacetum</taxon>
    </lineage>
</organism>
<dbReference type="GO" id="GO:0003964">
    <property type="term" value="F:RNA-directed DNA polymerase activity"/>
    <property type="evidence" value="ECO:0007669"/>
    <property type="project" value="UniProtKB-KW"/>
</dbReference>
<protein>
    <submittedName>
        <fullName evidence="2">Reverse transcriptase domain-containing protein</fullName>
    </submittedName>
</protein>
<dbReference type="AlphaFoldDB" id="A0A699WUP4"/>